<dbReference type="Proteomes" id="UP000830671">
    <property type="component" value="Chromosome 4"/>
</dbReference>
<proteinExistence type="predicted"/>
<dbReference type="AlphaFoldDB" id="A0A9Q8STX6"/>
<dbReference type="RefSeq" id="XP_049144612.1">
    <property type="nucleotide sequence ID" value="XM_049287469.1"/>
</dbReference>
<dbReference type="GeneID" id="73342479"/>
<evidence type="ECO:0000313" key="1">
    <source>
        <dbReference type="EMBL" id="UQC82990.1"/>
    </source>
</evidence>
<dbReference type="KEGG" id="clup:CLUP02_08480"/>
<protein>
    <submittedName>
        <fullName evidence="1">Uncharacterized protein</fullName>
    </submittedName>
</protein>
<keyword evidence="2" id="KW-1185">Reference proteome</keyword>
<gene>
    <name evidence="1" type="ORF">CLUP02_08480</name>
</gene>
<sequence length="303" mass="34673">MLASSSKKENEEEKCENKFHWYLYWKGDTLVYPIHPEPRPPGYKAPIKTTPLKETETTCDNPIHCHEKYHWSLYRKGEELVQPIHPKGRDVPTDYDKGPVPTVDGRILGTRDICHVKDSCPGVHFIGRRDPRSEGKQQKFQYSSNRDTTRLLIEAELASDALKPTSDNLIEDELEDDMNYRGSEPSRTQYNNKTLTTRVADEITMIFRAWPRSFMLAVCKSETTIHARLMYLTGPSIKHAVLQALQDIGRSDTVCLPFGPLEAVHAPKERIAVFPTLITLFNIKGQTATLIYELDSHIHEADR</sequence>
<organism evidence="1 2">
    <name type="scientific">Colletotrichum lupini</name>
    <dbReference type="NCBI Taxonomy" id="145971"/>
    <lineage>
        <taxon>Eukaryota</taxon>
        <taxon>Fungi</taxon>
        <taxon>Dikarya</taxon>
        <taxon>Ascomycota</taxon>
        <taxon>Pezizomycotina</taxon>
        <taxon>Sordariomycetes</taxon>
        <taxon>Hypocreomycetidae</taxon>
        <taxon>Glomerellales</taxon>
        <taxon>Glomerellaceae</taxon>
        <taxon>Colletotrichum</taxon>
        <taxon>Colletotrichum acutatum species complex</taxon>
    </lineage>
</organism>
<reference evidence="1" key="1">
    <citation type="journal article" date="2021" name="Mol. Plant Microbe Interact.">
        <title>Complete Genome Sequence of the Plant-Pathogenic Fungus Colletotrichum lupini.</title>
        <authorList>
            <person name="Baroncelli R."/>
            <person name="Pensec F."/>
            <person name="Da Lio D."/>
            <person name="Boufleur T."/>
            <person name="Vicente I."/>
            <person name="Sarrocco S."/>
            <person name="Picot A."/>
            <person name="Baraldi E."/>
            <person name="Sukno S."/>
            <person name="Thon M."/>
            <person name="Le Floch G."/>
        </authorList>
    </citation>
    <scope>NUCLEOTIDE SEQUENCE</scope>
    <source>
        <strain evidence="1">IMI 504893</strain>
    </source>
</reference>
<name>A0A9Q8STX6_9PEZI</name>
<accession>A0A9Q8STX6</accession>
<dbReference type="EMBL" id="CP019476">
    <property type="protein sequence ID" value="UQC82990.1"/>
    <property type="molecule type" value="Genomic_DNA"/>
</dbReference>
<evidence type="ECO:0000313" key="2">
    <source>
        <dbReference type="Proteomes" id="UP000830671"/>
    </source>
</evidence>